<organism evidence="4">
    <name type="scientific">Tetraselmis sp. GSL018</name>
    <dbReference type="NCBI Taxonomy" id="582737"/>
    <lineage>
        <taxon>Eukaryota</taxon>
        <taxon>Viridiplantae</taxon>
        <taxon>Chlorophyta</taxon>
        <taxon>core chlorophytes</taxon>
        <taxon>Chlorodendrophyceae</taxon>
        <taxon>Chlorodendrales</taxon>
        <taxon>Chlorodendraceae</taxon>
        <taxon>Tetraselmis</taxon>
    </lineage>
</organism>
<dbReference type="Gene3D" id="3.20.90.10">
    <property type="entry name" value="Tubby Protein, Chain A"/>
    <property type="match status" value="1"/>
</dbReference>
<feature type="domain" description="Tubby C-terminal" evidence="3">
    <location>
        <begin position="151"/>
        <end position="436"/>
    </location>
</feature>
<dbReference type="Pfam" id="PF01167">
    <property type="entry name" value="Tub"/>
    <property type="match status" value="1"/>
</dbReference>
<protein>
    <submittedName>
        <fullName evidence="4">Tubby like protein 3 isoform 1</fullName>
    </submittedName>
</protein>
<dbReference type="InterPro" id="IPR025659">
    <property type="entry name" value="Tubby-like_C"/>
</dbReference>
<proteinExistence type="inferred from homology"/>
<comment type="similarity">
    <text evidence="1">Belongs to the TUB family.</text>
</comment>
<dbReference type="AlphaFoldDB" id="A0A061S027"/>
<evidence type="ECO:0000313" key="4">
    <source>
        <dbReference type="EMBL" id="JAC76121.1"/>
    </source>
</evidence>
<dbReference type="InterPro" id="IPR000007">
    <property type="entry name" value="Tubby_C"/>
</dbReference>
<feature type="region of interest" description="Disordered" evidence="2">
    <location>
        <begin position="1"/>
        <end position="43"/>
    </location>
</feature>
<evidence type="ECO:0000259" key="3">
    <source>
        <dbReference type="Pfam" id="PF01167"/>
    </source>
</evidence>
<evidence type="ECO:0000256" key="1">
    <source>
        <dbReference type="ARBA" id="ARBA00007129"/>
    </source>
</evidence>
<sequence>MLSSRLAQLSSMKMSGHEDSKHASRVSGRRSEDGATSSTGCLTPFGRRAHQVVDQDEGKATQSLAQHSYCASGVDWAALPSGILTKIFDHLLEENSTWPERKVLFSASGICSNWRGLATEVFFRRQEKPATILHPCELFGTRRYRNTGVLLHALLIREKHNRGHTQYFLYLGEPEPEQREKFLLAATQMNRFGKHRFMMRLCPEYSPDDVEGDCISFLKTNVLGTGYELFLTPSGKVWKNSLSCSGVASSSKPQPRTTMGNMKYKRNFFGIRGPRRIDVKLPHLQGFQYPAKDASVDSRLADLQKMQSSMDAAHAVPVAGEHSSNESEASVTSLDAEDLMESSDWREVLDAESDPHNLTLRNVPPHWHEILQCWCLNFGGRVKEASVKNFQLMNLTEPDRVIMQFGKVSKDKFILDFDPSMIAPVQAFAVALSSFESKLPYE</sequence>
<dbReference type="PANTHER" id="PTHR16517:SF7">
    <property type="entry name" value="PROTEIN KING TUBBY"/>
    <property type="match status" value="1"/>
</dbReference>
<dbReference type="PRINTS" id="PR01573">
    <property type="entry name" value="SUPERTUBBY"/>
</dbReference>
<evidence type="ECO:0000256" key="2">
    <source>
        <dbReference type="SAM" id="MobiDB-lite"/>
    </source>
</evidence>
<gene>
    <name evidence="4" type="ORF">TSPGSL018_21098</name>
</gene>
<dbReference type="PANTHER" id="PTHR16517">
    <property type="entry name" value="TUBBY-RELATED"/>
    <property type="match status" value="1"/>
</dbReference>
<feature type="compositionally biased region" description="Polar residues" evidence="2">
    <location>
        <begin position="1"/>
        <end position="13"/>
    </location>
</feature>
<reference evidence="4" key="1">
    <citation type="submission" date="2014-05" db="EMBL/GenBank/DDBJ databases">
        <title>The transcriptome of the halophilic microalga Tetraselmis sp. GSL018 isolated from the Great Salt Lake, Utah.</title>
        <authorList>
            <person name="Jinkerson R.E."/>
            <person name="D'Adamo S."/>
            <person name="Posewitz M.C."/>
        </authorList>
    </citation>
    <scope>NUCLEOTIDE SEQUENCE</scope>
    <source>
        <strain evidence="4">GSL018</strain>
    </source>
</reference>
<accession>A0A061S027</accession>
<name>A0A061S027_9CHLO</name>
<dbReference type="EMBL" id="GBEZ01009470">
    <property type="protein sequence ID" value="JAC76121.1"/>
    <property type="molecule type" value="Transcribed_RNA"/>
</dbReference>
<dbReference type="SUPFAM" id="SSF54518">
    <property type="entry name" value="Tubby C-terminal domain-like"/>
    <property type="match status" value="1"/>
</dbReference>
<feature type="region of interest" description="Disordered" evidence="2">
    <location>
        <begin position="313"/>
        <end position="338"/>
    </location>
</feature>